<evidence type="ECO:0000313" key="3">
    <source>
        <dbReference type="EMBL" id="KAF2069686.1"/>
    </source>
</evidence>
<dbReference type="Gene3D" id="3.30.428.10">
    <property type="entry name" value="HIT-like"/>
    <property type="match status" value="1"/>
</dbReference>
<dbReference type="OrthoDB" id="672793at2759"/>
<dbReference type="SUPFAM" id="SSF54197">
    <property type="entry name" value="HIT-like"/>
    <property type="match status" value="1"/>
</dbReference>
<dbReference type="Proteomes" id="UP000695562">
    <property type="component" value="Unassembled WGS sequence"/>
</dbReference>
<dbReference type="Pfam" id="PF01230">
    <property type="entry name" value="HIT"/>
    <property type="match status" value="1"/>
</dbReference>
<protein>
    <recommendedName>
        <fullName evidence="2">HIT domain-containing protein</fullName>
    </recommendedName>
</protein>
<keyword evidence="4" id="KW-1185">Reference proteome</keyword>
<evidence type="ECO:0000313" key="4">
    <source>
        <dbReference type="Proteomes" id="UP000695562"/>
    </source>
</evidence>
<accession>A0A8J4PUC0</accession>
<gene>
    <name evidence="3" type="ORF">CYY_008994</name>
</gene>
<dbReference type="InterPro" id="IPR036265">
    <property type="entry name" value="HIT-like_sf"/>
</dbReference>
<dbReference type="InterPro" id="IPR011146">
    <property type="entry name" value="HIT-like"/>
</dbReference>
<dbReference type="EMBL" id="AJWJ01000614">
    <property type="protein sequence ID" value="KAF2069686.1"/>
    <property type="molecule type" value="Genomic_DNA"/>
</dbReference>
<sequence>MASSKEIAENSLFGKMVTGKISCEKVYEDDYCIVIKDISPVAPVHLLILPKHAVYSVSCLSNDSEQDKTAMGYIMTIIPRIASILQIKSYRLVINEGEQAQQNIGYLCIHLIGGRELAWPPA</sequence>
<name>A0A8J4PUC0_9MYCE</name>
<feature type="domain" description="HIT" evidence="2">
    <location>
        <begin position="12"/>
        <end position="122"/>
    </location>
</feature>
<evidence type="ECO:0000256" key="1">
    <source>
        <dbReference type="PROSITE-ProRule" id="PRU00464"/>
    </source>
</evidence>
<evidence type="ECO:0000259" key="2">
    <source>
        <dbReference type="PROSITE" id="PS51084"/>
    </source>
</evidence>
<organism evidence="3 4">
    <name type="scientific">Polysphondylium violaceum</name>
    <dbReference type="NCBI Taxonomy" id="133409"/>
    <lineage>
        <taxon>Eukaryota</taxon>
        <taxon>Amoebozoa</taxon>
        <taxon>Evosea</taxon>
        <taxon>Eumycetozoa</taxon>
        <taxon>Dictyostelia</taxon>
        <taxon>Dictyosteliales</taxon>
        <taxon>Dictyosteliaceae</taxon>
        <taxon>Polysphondylium</taxon>
    </lineage>
</organism>
<proteinExistence type="predicted"/>
<dbReference type="GO" id="GO:0003824">
    <property type="term" value="F:catalytic activity"/>
    <property type="evidence" value="ECO:0007669"/>
    <property type="project" value="InterPro"/>
</dbReference>
<dbReference type="PANTHER" id="PTHR23089">
    <property type="entry name" value="HISTIDINE TRIAD HIT PROTEIN"/>
    <property type="match status" value="1"/>
</dbReference>
<dbReference type="PROSITE" id="PS51084">
    <property type="entry name" value="HIT_2"/>
    <property type="match status" value="1"/>
</dbReference>
<dbReference type="AlphaFoldDB" id="A0A8J4PUC0"/>
<dbReference type="PRINTS" id="PR00332">
    <property type="entry name" value="HISTRIAD"/>
</dbReference>
<comment type="caution">
    <text evidence="1">Lacks conserved residue(s) required for the propagation of feature annotation.</text>
</comment>
<reference evidence="3" key="1">
    <citation type="submission" date="2020-01" db="EMBL/GenBank/DDBJ databases">
        <title>Development of genomics and gene disruption for Polysphondylium violaceum indicates a role for the polyketide synthase stlB in stalk morphogenesis.</title>
        <authorList>
            <person name="Narita B."/>
            <person name="Kawabe Y."/>
            <person name="Kin K."/>
            <person name="Saito T."/>
            <person name="Gibbs R."/>
            <person name="Kuspa A."/>
            <person name="Muzny D."/>
            <person name="Queller D."/>
            <person name="Richards S."/>
            <person name="Strassman J."/>
            <person name="Sucgang R."/>
            <person name="Worley K."/>
            <person name="Schaap P."/>
        </authorList>
    </citation>
    <scope>NUCLEOTIDE SEQUENCE</scope>
    <source>
        <strain evidence="3">QSvi11</strain>
    </source>
</reference>
<dbReference type="InterPro" id="IPR001310">
    <property type="entry name" value="Histidine_triad_HIT"/>
</dbReference>
<comment type="caution">
    <text evidence="3">The sequence shown here is derived from an EMBL/GenBank/DDBJ whole genome shotgun (WGS) entry which is preliminary data.</text>
</comment>